<sequence>MAGIALVLDLLRKNPSLTTQSLHASGFFSAKAAASAAAASVAAGAPYVYKSFSNFRVPVAYCDAGATLSDDYISNLRSASVKIFQNDSLNYSTKEYKFELKPLFSAFELRALTLTTLRSFLMFFLPLLEPRTNLEEDDDDFLQDIEDEQPVDYVVPFKKSLKQIVRESTVTTTRRILERITVQYVSHRMAWKLLKDLQKSAMRKAGRRMPSYIFFFSVCKTTLRGHFLGVAASWIISVGIDIYRTFSHMINSKEEVDDIDTPQKLKLLGKKVSGTTIRCGASLIFASIGAGIGATLIRPSTGQWIGCLLGDLAGPIIVSFCLERSFRVEL</sequence>
<reference evidence="1 2" key="1">
    <citation type="journal article" date="2023" name="G3 (Bethesda)">
        <title>A chromosome-length genome assembly and annotation of blackberry (Rubus argutus, cv. 'Hillquist').</title>
        <authorList>
            <person name="Bruna T."/>
            <person name="Aryal R."/>
            <person name="Dudchenko O."/>
            <person name="Sargent D.J."/>
            <person name="Mead D."/>
            <person name="Buti M."/>
            <person name="Cavallini A."/>
            <person name="Hytonen T."/>
            <person name="Andres J."/>
            <person name="Pham M."/>
            <person name="Weisz D."/>
            <person name="Mascagni F."/>
            <person name="Usai G."/>
            <person name="Natali L."/>
            <person name="Bassil N."/>
            <person name="Fernandez G.E."/>
            <person name="Lomsadze A."/>
            <person name="Armour M."/>
            <person name="Olukolu B."/>
            <person name="Poorten T."/>
            <person name="Britton C."/>
            <person name="Davik J."/>
            <person name="Ashrafi H."/>
            <person name="Aiden E.L."/>
            <person name="Borodovsky M."/>
            <person name="Worthington M."/>
        </authorList>
    </citation>
    <scope>NUCLEOTIDE SEQUENCE [LARGE SCALE GENOMIC DNA]</scope>
    <source>
        <strain evidence="1">PI 553951</strain>
    </source>
</reference>
<dbReference type="AlphaFoldDB" id="A0AAW1XU26"/>
<name>A0AAW1XU26_RUBAR</name>
<accession>A0AAW1XU26</accession>
<comment type="caution">
    <text evidence="1">The sequence shown here is derived from an EMBL/GenBank/DDBJ whole genome shotgun (WGS) entry which is preliminary data.</text>
</comment>
<dbReference type="PANTHER" id="PTHR36074:SF1">
    <property type="entry name" value="ISOPENTENYL-DIPHOSPHATE DELTA-ISOMERASE"/>
    <property type="match status" value="1"/>
</dbReference>
<evidence type="ECO:0000313" key="1">
    <source>
        <dbReference type="EMBL" id="KAK9939806.1"/>
    </source>
</evidence>
<organism evidence="1 2">
    <name type="scientific">Rubus argutus</name>
    <name type="common">Southern blackberry</name>
    <dbReference type="NCBI Taxonomy" id="59490"/>
    <lineage>
        <taxon>Eukaryota</taxon>
        <taxon>Viridiplantae</taxon>
        <taxon>Streptophyta</taxon>
        <taxon>Embryophyta</taxon>
        <taxon>Tracheophyta</taxon>
        <taxon>Spermatophyta</taxon>
        <taxon>Magnoliopsida</taxon>
        <taxon>eudicotyledons</taxon>
        <taxon>Gunneridae</taxon>
        <taxon>Pentapetalae</taxon>
        <taxon>rosids</taxon>
        <taxon>fabids</taxon>
        <taxon>Rosales</taxon>
        <taxon>Rosaceae</taxon>
        <taxon>Rosoideae</taxon>
        <taxon>Rosoideae incertae sedis</taxon>
        <taxon>Rubus</taxon>
    </lineage>
</organism>
<dbReference type="PANTHER" id="PTHR36074">
    <property type="entry name" value="ISOPENTENYL-DIPHOSPHATE DELTA-ISOMERASE"/>
    <property type="match status" value="1"/>
</dbReference>
<proteinExistence type="predicted"/>
<keyword evidence="2" id="KW-1185">Reference proteome</keyword>
<protein>
    <submittedName>
        <fullName evidence="1">Uncharacterized protein</fullName>
    </submittedName>
</protein>
<gene>
    <name evidence="1" type="ORF">M0R45_016492</name>
</gene>
<dbReference type="Proteomes" id="UP001457282">
    <property type="component" value="Unassembled WGS sequence"/>
</dbReference>
<evidence type="ECO:0000313" key="2">
    <source>
        <dbReference type="Proteomes" id="UP001457282"/>
    </source>
</evidence>
<dbReference type="EMBL" id="JBEDUW010000003">
    <property type="protein sequence ID" value="KAK9939806.1"/>
    <property type="molecule type" value="Genomic_DNA"/>
</dbReference>